<feature type="region of interest" description="Disordered" evidence="1">
    <location>
        <begin position="1"/>
        <end position="20"/>
    </location>
</feature>
<dbReference type="EMBL" id="JAUIZM010000003">
    <property type="protein sequence ID" value="KAK1393248.1"/>
    <property type="molecule type" value="Genomic_DNA"/>
</dbReference>
<dbReference type="GO" id="GO:0016787">
    <property type="term" value="F:hydrolase activity"/>
    <property type="evidence" value="ECO:0007669"/>
    <property type="project" value="InterPro"/>
</dbReference>
<keyword evidence="4" id="KW-1185">Reference proteome</keyword>
<dbReference type="Gene3D" id="3.40.50.1820">
    <property type="entry name" value="alpha/beta hydrolase"/>
    <property type="match status" value="1"/>
</dbReference>
<dbReference type="AlphaFoldDB" id="A0AAD8IXT2"/>
<feature type="compositionally biased region" description="Polar residues" evidence="1">
    <location>
        <begin position="9"/>
        <end position="20"/>
    </location>
</feature>
<evidence type="ECO:0000259" key="2">
    <source>
        <dbReference type="Pfam" id="PF01738"/>
    </source>
</evidence>
<reference evidence="3" key="2">
    <citation type="submission" date="2023-05" db="EMBL/GenBank/DDBJ databases">
        <authorList>
            <person name="Schelkunov M.I."/>
        </authorList>
    </citation>
    <scope>NUCLEOTIDE SEQUENCE</scope>
    <source>
        <strain evidence="3">Hsosn_3</strain>
        <tissue evidence="3">Leaf</tissue>
    </source>
</reference>
<organism evidence="3 4">
    <name type="scientific">Heracleum sosnowskyi</name>
    <dbReference type="NCBI Taxonomy" id="360622"/>
    <lineage>
        <taxon>Eukaryota</taxon>
        <taxon>Viridiplantae</taxon>
        <taxon>Streptophyta</taxon>
        <taxon>Embryophyta</taxon>
        <taxon>Tracheophyta</taxon>
        <taxon>Spermatophyta</taxon>
        <taxon>Magnoliopsida</taxon>
        <taxon>eudicotyledons</taxon>
        <taxon>Gunneridae</taxon>
        <taxon>Pentapetalae</taxon>
        <taxon>asterids</taxon>
        <taxon>campanulids</taxon>
        <taxon>Apiales</taxon>
        <taxon>Apiaceae</taxon>
        <taxon>Apioideae</taxon>
        <taxon>apioid superclade</taxon>
        <taxon>Tordylieae</taxon>
        <taxon>Tordyliinae</taxon>
        <taxon>Heracleum</taxon>
    </lineage>
</organism>
<feature type="domain" description="Dienelactone hydrolase" evidence="2">
    <location>
        <begin position="29"/>
        <end position="209"/>
    </location>
</feature>
<evidence type="ECO:0000313" key="3">
    <source>
        <dbReference type="EMBL" id="KAK1393248.1"/>
    </source>
</evidence>
<accession>A0AAD8IXT2</accession>
<comment type="caution">
    <text evidence="3">The sequence shown here is derived from an EMBL/GenBank/DDBJ whole genome shotgun (WGS) entry which is preliminary data.</text>
</comment>
<dbReference type="PANTHER" id="PTHR17630:SF44">
    <property type="entry name" value="PROTEIN AIM2"/>
    <property type="match status" value="1"/>
</dbReference>
<dbReference type="SUPFAM" id="SSF53474">
    <property type="entry name" value="alpha/beta-Hydrolases"/>
    <property type="match status" value="1"/>
</dbReference>
<gene>
    <name evidence="3" type="ORF">POM88_012304</name>
</gene>
<dbReference type="InterPro" id="IPR002925">
    <property type="entry name" value="Dienelactn_hydro"/>
</dbReference>
<dbReference type="PANTHER" id="PTHR17630">
    <property type="entry name" value="DIENELACTONE HYDROLASE"/>
    <property type="match status" value="1"/>
</dbReference>
<sequence>MSGPECCSNPPNLSSTSGSGSVTELAGLKTYVSGSSHSKLTILFVSDVFGYESPNLRKLAEKVANAGFYVVVPYFMHGEPYDPNNVEKPISVWAKIHNTDKGFEDAKPVIASLKSQGITTVGAAGFCWGAKVVVELTKSAHIQAAVLLHPSHSITLDDIKEVKVPMAILGAKIDNVAPPEVMRQFGEILISSKVKSFVKIFPGVAHGWSTYNVNNMQMLQMPSII</sequence>
<protein>
    <submittedName>
        <fullName evidence="3">Endo-1,31,4-beta-D-glucanase-like</fullName>
    </submittedName>
</protein>
<reference evidence="3" key="1">
    <citation type="submission" date="2023-02" db="EMBL/GenBank/DDBJ databases">
        <title>Genome of toxic invasive species Heracleum sosnowskyi carries increased number of genes despite the absence of recent whole-genome duplications.</title>
        <authorList>
            <person name="Schelkunov M."/>
            <person name="Shtratnikova V."/>
            <person name="Makarenko M."/>
            <person name="Klepikova A."/>
            <person name="Omelchenko D."/>
            <person name="Novikova G."/>
            <person name="Obukhova E."/>
            <person name="Bogdanov V."/>
            <person name="Penin A."/>
            <person name="Logacheva M."/>
        </authorList>
    </citation>
    <scope>NUCLEOTIDE SEQUENCE</scope>
    <source>
        <strain evidence="3">Hsosn_3</strain>
        <tissue evidence="3">Leaf</tissue>
    </source>
</reference>
<evidence type="ECO:0000313" key="4">
    <source>
        <dbReference type="Proteomes" id="UP001237642"/>
    </source>
</evidence>
<evidence type="ECO:0000256" key="1">
    <source>
        <dbReference type="SAM" id="MobiDB-lite"/>
    </source>
</evidence>
<name>A0AAD8IXT2_9APIA</name>
<dbReference type="InterPro" id="IPR029058">
    <property type="entry name" value="AB_hydrolase_fold"/>
</dbReference>
<dbReference type="Pfam" id="PF01738">
    <property type="entry name" value="DLH"/>
    <property type="match status" value="1"/>
</dbReference>
<dbReference type="Proteomes" id="UP001237642">
    <property type="component" value="Unassembled WGS sequence"/>
</dbReference>
<proteinExistence type="predicted"/>